<evidence type="ECO:0000313" key="4">
    <source>
        <dbReference type="Proteomes" id="UP000199382"/>
    </source>
</evidence>
<evidence type="ECO:0000259" key="2">
    <source>
        <dbReference type="Pfam" id="PF03413"/>
    </source>
</evidence>
<keyword evidence="1" id="KW-1133">Transmembrane helix</keyword>
<keyword evidence="4" id="KW-1185">Reference proteome</keyword>
<feature type="transmembrane region" description="Helical" evidence="1">
    <location>
        <begin position="25"/>
        <end position="44"/>
    </location>
</feature>
<dbReference type="Pfam" id="PF03413">
    <property type="entry name" value="PepSY"/>
    <property type="match status" value="1"/>
</dbReference>
<dbReference type="EMBL" id="FNEK01000029">
    <property type="protein sequence ID" value="SDK03810.1"/>
    <property type="molecule type" value="Genomic_DNA"/>
</dbReference>
<dbReference type="AlphaFoldDB" id="A0A1G8YP45"/>
<keyword evidence="1" id="KW-0812">Transmembrane</keyword>
<dbReference type="Proteomes" id="UP000199382">
    <property type="component" value="Unassembled WGS sequence"/>
</dbReference>
<reference evidence="3 4" key="1">
    <citation type="submission" date="2016-10" db="EMBL/GenBank/DDBJ databases">
        <authorList>
            <person name="de Groot N.N."/>
        </authorList>
    </citation>
    <scope>NUCLEOTIDE SEQUENCE [LARGE SCALE GENOMIC DNA]</scope>
    <source>
        <strain evidence="3 4">DSM 25294</strain>
    </source>
</reference>
<evidence type="ECO:0000313" key="3">
    <source>
        <dbReference type="EMBL" id="SDK03810.1"/>
    </source>
</evidence>
<dbReference type="Gene3D" id="3.10.450.40">
    <property type="match status" value="1"/>
</dbReference>
<organism evidence="3 4">
    <name type="scientific">Aliiruegeria lutimaris</name>
    <dbReference type="NCBI Taxonomy" id="571298"/>
    <lineage>
        <taxon>Bacteria</taxon>
        <taxon>Pseudomonadati</taxon>
        <taxon>Pseudomonadota</taxon>
        <taxon>Alphaproteobacteria</taxon>
        <taxon>Rhodobacterales</taxon>
        <taxon>Roseobacteraceae</taxon>
        <taxon>Aliiruegeria</taxon>
    </lineage>
</organism>
<keyword evidence="1" id="KW-0472">Membrane</keyword>
<name>A0A1G8YP45_9RHOB</name>
<protein>
    <submittedName>
        <fullName evidence="3">Peptidase propeptide and YPEB domain-containing protein</fullName>
    </submittedName>
</protein>
<dbReference type="RefSeq" id="WP_093157474.1">
    <property type="nucleotide sequence ID" value="NZ_FNEK01000029.1"/>
</dbReference>
<feature type="domain" description="PepSY" evidence="2">
    <location>
        <begin position="66"/>
        <end position="123"/>
    </location>
</feature>
<proteinExistence type="predicted"/>
<gene>
    <name evidence="3" type="ORF">SAMN04488026_102956</name>
</gene>
<accession>A0A1G8YP45</accession>
<sequence length="125" mass="13810">MTELADGAGRARDGQRLSGRCQVEFAILAVVKHLCVLLILFFAGPATAESDHDLAREAASRHEILPLATVMQDVSERYSATPLEVELERENGQYVYEFEMITPEGRIFEILVDAATGDILEEEGD</sequence>
<dbReference type="InterPro" id="IPR025711">
    <property type="entry name" value="PepSY"/>
</dbReference>
<evidence type="ECO:0000256" key="1">
    <source>
        <dbReference type="SAM" id="Phobius"/>
    </source>
</evidence>
<dbReference type="STRING" id="571298.SAMN04488026_102956"/>
<dbReference type="OrthoDB" id="7856745at2"/>